<protein>
    <submittedName>
        <fullName evidence="1">NADPH:quinone reductase-like Zn-dependent oxidoreductase</fullName>
    </submittedName>
</protein>
<reference evidence="1 2" key="1">
    <citation type="submission" date="2020-08" db="EMBL/GenBank/DDBJ databases">
        <title>Sequencing the genomes of 1000 actinobacteria strains.</title>
        <authorList>
            <person name="Klenk H.-P."/>
        </authorList>
    </citation>
    <scope>NUCLEOTIDE SEQUENCE [LARGE SCALE GENOMIC DNA]</scope>
    <source>
        <strain evidence="1 2">DSM 45913</strain>
    </source>
</reference>
<keyword evidence="2" id="KW-1185">Reference proteome</keyword>
<evidence type="ECO:0000313" key="2">
    <source>
        <dbReference type="Proteomes" id="UP000583800"/>
    </source>
</evidence>
<gene>
    <name evidence="1" type="ORF">FHU36_000198</name>
</gene>
<accession>A0A7X0BVJ5</accession>
<dbReference type="Gene3D" id="3.90.180.10">
    <property type="entry name" value="Medium-chain alcohol dehydrogenases, catalytic domain"/>
    <property type="match status" value="1"/>
</dbReference>
<dbReference type="AlphaFoldDB" id="A0A7X0BVJ5"/>
<dbReference type="Pfam" id="PF13602">
    <property type="entry name" value="ADH_zinc_N_2"/>
    <property type="match status" value="1"/>
</dbReference>
<comment type="caution">
    <text evidence="1">The sequence shown here is derived from an EMBL/GenBank/DDBJ whole genome shotgun (WGS) entry which is preliminary data.</text>
</comment>
<sequence>MNWPLNIHGFAVDLVTGDPDRMRRARAFVEAGLRSGTLAPVVDRTFDLAEIVRAHRHLESNAQLGKVVVTVTHERG</sequence>
<organism evidence="1 2">
    <name type="scientific">Nonomuraea muscovyensis</name>
    <dbReference type="NCBI Taxonomy" id="1124761"/>
    <lineage>
        <taxon>Bacteria</taxon>
        <taxon>Bacillati</taxon>
        <taxon>Actinomycetota</taxon>
        <taxon>Actinomycetes</taxon>
        <taxon>Streptosporangiales</taxon>
        <taxon>Streptosporangiaceae</taxon>
        <taxon>Nonomuraea</taxon>
    </lineage>
</organism>
<proteinExistence type="predicted"/>
<dbReference type="Proteomes" id="UP000583800">
    <property type="component" value="Unassembled WGS sequence"/>
</dbReference>
<evidence type="ECO:0000313" key="1">
    <source>
        <dbReference type="EMBL" id="MBB6343689.1"/>
    </source>
</evidence>
<dbReference type="EMBL" id="JACHJB010000001">
    <property type="protein sequence ID" value="MBB6343689.1"/>
    <property type="molecule type" value="Genomic_DNA"/>
</dbReference>
<name>A0A7X0BVJ5_9ACTN</name>
<dbReference type="RefSeq" id="WP_185081924.1">
    <property type="nucleotide sequence ID" value="NZ_JACHJB010000001.1"/>
</dbReference>